<gene>
    <name evidence="2" type="ORF">FB562_1914</name>
</gene>
<feature type="region of interest" description="Disordered" evidence="1">
    <location>
        <begin position="1"/>
        <end position="31"/>
    </location>
</feature>
<comment type="caution">
    <text evidence="2">The sequence shown here is derived from an EMBL/GenBank/DDBJ whole genome shotgun (WGS) entry which is preliminary data.</text>
</comment>
<evidence type="ECO:0000313" key="2">
    <source>
        <dbReference type="EMBL" id="TQL48808.1"/>
    </source>
</evidence>
<organism evidence="2 3">
    <name type="scientific">Homoserinimonas aerilata</name>
    <dbReference type="NCBI Taxonomy" id="1162970"/>
    <lineage>
        <taxon>Bacteria</taxon>
        <taxon>Bacillati</taxon>
        <taxon>Actinomycetota</taxon>
        <taxon>Actinomycetes</taxon>
        <taxon>Micrococcales</taxon>
        <taxon>Microbacteriaceae</taxon>
        <taxon>Homoserinimonas</taxon>
    </lineage>
</organism>
<evidence type="ECO:0000256" key="1">
    <source>
        <dbReference type="SAM" id="MobiDB-lite"/>
    </source>
</evidence>
<evidence type="ECO:0000313" key="3">
    <source>
        <dbReference type="Proteomes" id="UP000317998"/>
    </source>
</evidence>
<dbReference type="AlphaFoldDB" id="A0A542YL67"/>
<accession>A0A542YL67</accession>
<dbReference type="EMBL" id="VFOM01000001">
    <property type="protein sequence ID" value="TQL48808.1"/>
    <property type="molecule type" value="Genomic_DNA"/>
</dbReference>
<dbReference type="Proteomes" id="UP000317998">
    <property type="component" value="Unassembled WGS sequence"/>
</dbReference>
<keyword evidence="3" id="KW-1185">Reference proteome</keyword>
<sequence length="31" mass="3223">MTDAPRSPTGAHPPEQGNATASRKLDEESTA</sequence>
<protein>
    <submittedName>
        <fullName evidence="2">Uncharacterized protein</fullName>
    </submittedName>
</protein>
<reference evidence="2 3" key="1">
    <citation type="submission" date="2019-06" db="EMBL/GenBank/DDBJ databases">
        <title>Sequencing the genomes of 1000 actinobacteria strains.</title>
        <authorList>
            <person name="Klenk H.-P."/>
        </authorList>
    </citation>
    <scope>NUCLEOTIDE SEQUENCE [LARGE SCALE GENOMIC DNA]</scope>
    <source>
        <strain evidence="2 3">DSM 26477</strain>
    </source>
</reference>
<proteinExistence type="predicted"/>
<name>A0A542YL67_9MICO</name>